<sequence>MVNRAHGAHPASPLAIIISSARRNYSLSGFLLHFHFSLLSQVAGYFWLSVIQTPRQRVASPVTVDCEEARDRETETTRARRNRAWRREGMKSPLRRLRGFGHNHPKERRGHQPPPAKLDELVCAAQEVEDMRNCYDGLISAAAATTNSVYEFSEALEELGGCFLAKTALNGDDDDSGRVLMMLGKVQFELQKFVDTYRSNIIHTITTPSESLLKELQTVEEMKQQCDMKRDAYEAMRTSYREKGKSRHSKIESYSAEQLQSSFAEYQEDAALFIFRLKSLRQGQFHSLLTQASRHHAAQLSFFRRGLKCLEALDPHVKAIAEKQHIDYQFSGLEDDASDNGDYSSEQDGCSDDEDLSFDYEINDKDQDFLASRGSMDLDKRDVTNSPQPIKESKQEEVKQNKGDIITPQVKPEFNTHSAPIFAGNLPDPSERFWQMKPSSAKHSYKLPTPVDDKTPRTVGAHRSHHSQQFESKPHVATNLWHSSPLFRPSGHVKMPSSTEGMSTFSQSVSDYKKMKRESWSGPIPSKPGLSKPSSLNDRRSPMAQHHVMPGNPQSHSRQTSSVSPKVPPKMLRHSTKSPKISELHELPRPPANVESLRPSGLVGYSGPLVSKRQTQIPAAPARASPTASQSPSPLPLPPATLTRSYSIPSNSQRIPIITVNRLLEARNSRDGSDISSPPLTPLSLTDLSQQQAAKTSSTRMKGTL</sequence>
<dbReference type="PANTHER" id="PTHR34119">
    <property type="entry name" value="HYDROXYPROLINE-RICH GLYCOPROTEIN-LIKE"/>
    <property type="match status" value="1"/>
</dbReference>
<gene>
    <name evidence="3" type="ORF">SETIT_1G172500v2</name>
</gene>
<dbReference type="InterPro" id="IPR037488">
    <property type="entry name" value="At2g33490-like"/>
</dbReference>
<dbReference type="Gene3D" id="1.20.1270.60">
    <property type="entry name" value="Arfaptin homology (AH) domain/BAR domain"/>
    <property type="match status" value="1"/>
</dbReference>
<name>A0A368PL90_SETIT</name>
<dbReference type="SUPFAM" id="SSF103657">
    <property type="entry name" value="BAR/IMD domain-like"/>
    <property type="match status" value="1"/>
</dbReference>
<feature type="region of interest" description="Disordered" evidence="1">
    <location>
        <begin position="95"/>
        <end position="116"/>
    </location>
</feature>
<dbReference type="Pfam" id="PF03114">
    <property type="entry name" value="BAR"/>
    <property type="match status" value="1"/>
</dbReference>
<dbReference type="AlphaFoldDB" id="A0A368PL90"/>
<dbReference type="InterPro" id="IPR004148">
    <property type="entry name" value="BAR_dom"/>
</dbReference>
<dbReference type="CDD" id="cd07307">
    <property type="entry name" value="BAR"/>
    <property type="match status" value="1"/>
</dbReference>
<protein>
    <recommendedName>
        <fullName evidence="2">BAR domain-containing protein</fullName>
    </recommendedName>
</protein>
<evidence type="ECO:0000259" key="2">
    <source>
        <dbReference type="Pfam" id="PF03114"/>
    </source>
</evidence>
<feature type="domain" description="BAR" evidence="2">
    <location>
        <begin position="142"/>
        <end position="316"/>
    </location>
</feature>
<reference evidence="3" key="2">
    <citation type="submission" date="2015-07" db="EMBL/GenBank/DDBJ databases">
        <authorList>
            <person name="Noorani M."/>
        </authorList>
    </citation>
    <scope>NUCLEOTIDE SEQUENCE</scope>
    <source>
        <strain evidence="3">Yugu1</strain>
    </source>
</reference>
<feature type="region of interest" description="Disordered" evidence="1">
    <location>
        <begin position="669"/>
        <end position="705"/>
    </location>
</feature>
<feature type="region of interest" description="Disordered" evidence="1">
    <location>
        <begin position="614"/>
        <end position="648"/>
    </location>
</feature>
<feature type="region of interest" description="Disordered" evidence="1">
    <location>
        <begin position="491"/>
        <end position="600"/>
    </location>
</feature>
<feature type="compositionally biased region" description="Polar residues" evidence="1">
    <location>
        <begin position="496"/>
        <end position="510"/>
    </location>
</feature>
<dbReference type="OrthoDB" id="1925034at2759"/>
<organism evidence="3">
    <name type="scientific">Setaria italica</name>
    <name type="common">Foxtail millet</name>
    <name type="synonym">Panicum italicum</name>
    <dbReference type="NCBI Taxonomy" id="4555"/>
    <lineage>
        <taxon>Eukaryota</taxon>
        <taxon>Viridiplantae</taxon>
        <taxon>Streptophyta</taxon>
        <taxon>Embryophyta</taxon>
        <taxon>Tracheophyta</taxon>
        <taxon>Spermatophyta</taxon>
        <taxon>Magnoliopsida</taxon>
        <taxon>Liliopsida</taxon>
        <taxon>Poales</taxon>
        <taxon>Poaceae</taxon>
        <taxon>PACMAD clade</taxon>
        <taxon>Panicoideae</taxon>
        <taxon>Panicodae</taxon>
        <taxon>Paniceae</taxon>
        <taxon>Cenchrinae</taxon>
        <taxon>Setaria</taxon>
    </lineage>
</organism>
<feature type="region of interest" description="Disordered" evidence="1">
    <location>
        <begin position="370"/>
        <end position="402"/>
    </location>
</feature>
<feature type="compositionally biased region" description="Basic and acidic residues" evidence="1">
    <location>
        <begin position="391"/>
        <end position="402"/>
    </location>
</feature>
<proteinExistence type="predicted"/>
<evidence type="ECO:0000256" key="1">
    <source>
        <dbReference type="SAM" id="MobiDB-lite"/>
    </source>
</evidence>
<evidence type="ECO:0000313" key="3">
    <source>
        <dbReference type="EMBL" id="RCV06561.1"/>
    </source>
</evidence>
<feature type="compositionally biased region" description="Low complexity" evidence="1">
    <location>
        <begin position="618"/>
        <end position="632"/>
    </location>
</feature>
<feature type="region of interest" description="Disordered" evidence="1">
    <location>
        <begin position="332"/>
        <end position="355"/>
    </location>
</feature>
<dbReference type="STRING" id="4555.A0A368PL90"/>
<feature type="compositionally biased region" description="Basic residues" evidence="1">
    <location>
        <begin position="95"/>
        <end position="111"/>
    </location>
</feature>
<reference evidence="3" key="1">
    <citation type="journal article" date="2012" name="Nat. Biotechnol.">
        <title>Reference genome sequence of the model plant Setaria.</title>
        <authorList>
            <person name="Bennetzen J.L."/>
            <person name="Schmutz J."/>
            <person name="Wang H."/>
            <person name="Percifield R."/>
            <person name="Hawkins J."/>
            <person name="Pontaroli A.C."/>
            <person name="Estep M."/>
            <person name="Feng L."/>
            <person name="Vaughn J.N."/>
            <person name="Grimwood J."/>
            <person name="Jenkins J."/>
            <person name="Barry K."/>
            <person name="Lindquist E."/>
            <person name="Hellsten U."/>
            <person name="Deshpande S."/>
            <person name="Wang X."/>
            <person name="Wu X."/>
            <person name="Mitros T."/>
            <person name="Triplett J."/>
            <person name="Yang X."/>
            <person name="Ye C.Y."/>
            <person name="Mauro-Herrera M."/>
            <person name="Wang L."/>
            <person name="Li P."/>
            <person name="Sharma M."/>
            <person name="Sharma R."/>
            <person name="Ronald P.C."/>
            <person name="Panaud O."/>
            <person name="Kellogg E.A."/>
            <person name="Brutnell T.P."/>
            <person name="Doust A.N."/>
            <person name="Tuskan G.A."/>
            <person name="Rokhsar D."/>
            <person name="Devos K.M."/>
        </authorList>
    </citation>
    <scope>NUCLEOTIDE SEQUENCE [LARGE SCALE GENOMIC DNA]</scope>
    <source>
        <strain evidence="3">Yugu1</strain>
    </source>
</reference>
<dbReference type="EMBL" id="CM003528">
    <property type="protein sequence ID" value="RCV06561.1"/>
    <property type="molecule type" value="Genomic_DNA"/>
</dbReference>
<dbReference type="InterPro" id="IPR027267">
    <property type="entry name" value="AH/BAR_dom_sf"/>
</dbReference>
<feature type="compositionally biased region" description="Polar residues" evidence="1">
    <location>
        <begin position="552"/>
        <end position="564"/>
    </location>
</feature>
<feature type="compositionally biased region" description="Low complexity" evidence="1">
    <location>
        <begin position="521"/>
        <end position="536"/>
    </location>
</feature>
<feature type="compositionally biased region" description="Polar residues" evidence="1">
    <location>
        <begin position="693"/>
        <end position="705"/>
    </location>
</feature>
<dbReference type="GO" id="GO:0005737">
    <property type="term" value="C:cytoplasm"/>
    <property type="evidence" value="ECO:0007669"/>
    <property type="project" value="InterPro"/>
</dbReference>
<dbReference type="PANTHER" id="PTHR34119:SF22">
    <property type="entry name" value="OS02G0515200 PROTEIN"/>
    <property type="match status" value="1"/>
</dbReference>
<feature type="region of interest" description="Disordered" evidence="1">
    <location>
        <begin position="442"/>
        <end position="473"/>
    </location>
</feature>
<feature type="compositionally biased region" description="Low complexity" evidence="1">
    <location>
        <begin position="676"/>
        <end position="692"/>
    </location>
</feature>
<accession>A0A368PL90</accession>